<feature type="region of interest" description="Disordered" evidence="1">
    <location>
        <begin position="45"/>
        <end position="72"/>
    </location>
</feature>
<proteinExistence type="predicted"/>
<dbReference type="AlphaFoldDB" id="A0A0F9P733"/>
<name>A0A0F9P733_9ZZZZ</name>
<organism evidence="2">
    <name type="scientific">marine sediment metagenome</name>
    <dbReference type="NCBI Taxonomy" id="412755"/>
    <lineage>
        <taxon>unclassified sequences</taxon>
        <taxon>metagenomes</taxon>
        <taxon>ecological metagenomes</taxon>
    </lineage>
</organism>
<comment type="caution">
    <text evidence="2">The sequence shown here is derived from an EMBL/GenBank/DDBJ whole genome shotgun (WGS) entry which is preliminary data.</text>
</comment>
<feature type="compositionally biased region" description="Polar residues" evidence="1">
    <location>
        <begin position="45"/>
        <end position="55"/>
    </location>
</feature>
<dbReference type="EMBL" id="LAZR01005831">
    <property type="protein sequence ID" value="KKM96815.1"/>
    <property type="molecule type" value="Genomic_DNA"/>
</dbReference>
<evidence type="ECO:0000256" key="1">
    <source>
        <dbReference type="SAM" id="MobiDB-lite"/>
    </source>
</evidence>
<reference evidence="2" key="1">
    <citation type="journal article" date="2015" name="Nature">
        <title>Complex archaea that bridge the gap between prokaryotes and eukaryotes.</title>
        <authorList>
            <person name="Spang A."/>
            <person name="Saw J.H."/>
            <person name="Jorgensen S.L."/>
            <person name="Zaremba-Niedzwiedzka K."/>
            <person name="Martijn J."/>
            <person name="Lind A.E."/>
            <person name="van Eijk R."/>
            <person name="Schleper C."/>
            <person name="Guy L."/>
            <person name="Ettema T.J."/>
        </authorList>
    </citation>
    <scope>NUCLEOTIDE SEQUENCE</scope>
</reference>
<accession>A0A0F9P733</accession>
<evidence type="ECO:0000313" key="2">
    <source>
        <dbReference type="EMBL" id="KKM96815.1"/>
    </source>
</evidence>
<protein>
    <submittedName>
        <fullName evidence="2">Uncharacterized protein</fullName>
    </submittedName>
</protein>
<sequence length="142" mass="15831">MIKVKFRGVKKFHKTAIRIEENKKRKADSLVDEAATILVNDIRSHWSSSAPSSKGNAPAVVTGNLDSSVKKDRTPRDVLGRFAKGKNVSMQFVRIDTADGNNPQGRGNYAPVLENEMDRPFLEPAIKRISAIYPDLAKRKLK</sequence>
<gene>
    <name evidence="2" type="ORF">LCGC14_1174310</name>
</gene>